<evidence type="ECO:0000313" key="1">
    <source>
        <dbReference type="EMBL" id="CAB5326594.1"/>
    </source>
</evidence>
<sequence length="82" mass="9488">MFGKIVDIKRIVNTIYQQLPKLWMKKFCPPKSDKLCDWSTFSSEEASGSGLSCDNCKIFQNMLNMKFDDDKDNGEDLEDQQV</sequence>
<reference evidence="1" key="1">
    <citation type="submission" date="2020-05" db="EMBL/GenBank/DDBJ databases">
        <authorList>
            <person name="Rincon C."/>
            <person name="Sanders R I."/>
            <person name="Robbins C."/>
            <person name="Chaturvedi A."/>
        </authorList>
    </citation>
    <scope>NUCLEOTIDE SEQUENCE</scope>
    <source>
        <strain evidence="1">CHB12</strain>
    </source>
</reference>
<dbReference type="Proteomes" id="UP000684084">
    <property type="component" value="Unassembled WGS sequence"/>
</dbReference>
<evidence type="ECO:0000313" key="2">
    <source>
        <dbReference type="Proteomes" id="UP000684084"/>
    </source>
</evidence>
<organism evidence="1 2">
    <name type="scientific">Rhizophagus irregularis</name>
    <dbReference type="NCBI Taxonomy" id="588596"/>
    <lineage>
        <taxon>Eukaryota</taxon>
        <taxon>Fungi</taxon>
        <taxon>Fungi incertae sedis</taxon>
        <taxon>Mucoromycota</taxon>
        <taxon>Glomeromycotina</taxon>
        <taxon>Glomeromycetes</taxon>
        <taxon>Glomerales</taxon>
        <taxon>Glomeraceae</taxon>
        <taxon>Rhizophagus</taxon>
    </lineage>
</organism>
<dbReference type="EMBL" id="CAGKOT010000003">
    <property type="protein sequence ID" value="CAB5326594.1"/>
    <property type="molecule type" value="Genomic_DNA"/>
</dbReference>
<accession>A0A915YS77</accession>
<proteinExistence type="predicted"/>
<gene>
    <name evidence="1" type="ORF">CHRIB12_LOCUS2627</name>
</gene>
<dbReference type="OrthoDB" id="10569195at2759"/>
<dbReference type="AlphaFoldDB" id="A0A915YS77"/>
<name>A0A915YS77_9GLOM</name>
<protein>
    <submittedName>
        <fullName evidence="1">Uncharacterized protein</fullName>
    </submittedName>
</protein>
<comment type="caution">
    <text evidence="1">The sequence shown here is derived from an EMBL/GenBank/DDBJ whole genome shotgun (WGS) entry which is preliminary data.</text>
</comment>